<dbReference type="Proteomes" id="UP001281761">
    <property type="component" value="Unassembled WGS sequence"/>
</dbReference>
<proteinExistence type="predicted"/>
<evidence type="ECO:0000313" key="2">
    <source>
        <dbReference type="Proteomes" id="UP001281761"/>
    </source>
</evidence>
<reference evidence="1 2" key="1">
    <citation type="journal article" date="2022" name="bioRxiv">
        <title>Genomics of Preaxostyla Flagellates Illuminates Evolutionary Transitions and the Path Towards Mitochondrial Loss.</title>
        <authorList>
            <person name="Novak L.V.F."/>
            <person name="Treitli S.C."/>
            <person name="Pyrih J."/>
            <person name="Halakuc P."/>
            <person name="Pipaliya S.V."/>
            <person name="Vacek V."/>
            <person name="Brzon O."/>
            <person name="Soukal P."/>
            <person name="Eme L."/>
            <person name="Dacks J.B."/>
            <person name="Karnkowska A."/>
            <person name="Elias M."/>
            <person name="Hampl V."/>
        </authorList>
    </citation>
    <scope>NUCLEOTIDE SEQUENCE [LARGE SCALE GENOMIC DNA]</scope>
    <source>
        <strain evidence="1">NAU3</strain>
        <tissue evidence="1">Gut</tissue>
    </source>
</reference>
<organism evidence="1 2">
    <name type="scientific">Blattamonas nauphoetae</name>
    <dbReference type="NCBI Taxonomy" id="2049346"/>
    <lineage>
        <taxon>Eukaryota</taxon>
        <taxon>Metamonada</taxon>
        <taxon>Preaxostyla</taxon>
        <taxon>Oxymonadida</taxon>
        <taxon>Blattamonas</taxon>
    </lineage>
</organism>
<gene>
    <name evidence="1" type="ORF">BLNAU_3168</name>
</gene>
<accession>A0ABQ9YDL0</accession>
<protein>
    <submittedName>
        <fullName evidence="1">Uncharacterized protein</fullName>
    </submittedName>
</protein>
<keyword evidence="2" id="KW-1185">Reference proteome</keyword>
<dbReference type="EMBL" id="JARBJD010000014">
    <property type="protein sequence ID" value="KAK2961731.1"/>
    <property type="molecule type" value="Genomic_DNA"/>
</dbReference>
<comment type="caution">
    <text evidence="1">The sequence shown here is derived from an EMBL/GenBank/DDBJ whole genome shotgun (WGS) entry which is preliminary data.</text>
</comment>
<sequence length="121" mass="12765">MSPNDSGIIPSSIFVPLAPFLTRLLTIVVPSSPERTEIRSPQGEHSQLLNIILSLVLSLIVVSTRSSLTTLPLSSLLSVLSVALAPPSATSSDRKRLGSSAYIRPSDATSLSDFATATYAK</sequence>
<name>A0ABQ9YDL0_9EUKA</name>
<evidence type="ECO:0000313" key="1">
    <source>
        <dbReference type="EMBL" id="KAK2961731.1"/>
    </source>
</evidence>